<keyword evidence="1" id="KW-0472">Membrane</keyword>
<feature type="transmembrane region" description="Helical" evidence="1">
    <location>
        <begin position="229"/>
        <end position="250"/>
    </location>
</feature>
<keyword evidence="4" id="KW-1185">Reference proteome</keyword>
<name>A0ABS7UA86_9ACTN</name>
<dbReference type="InterPro" id="IPR025442">
    <property type="entry name" value="DUF4185"/>
</dbReference>
<evidence type="ECO:0000313" key="4">
    <source>
        <dbReference type="Proteomes" id="UP000780875"/>
    </source>
</evidence>
<dbReference type="Proteomes" id="UP000780875">
    <property type="component" value="Unassembled WGS sequence"/>
</dbReference>
<comment type="caution">
    <text evidence="3">The sequence shown here is derived from an EMBL/GenBank/DDBJ whole genome shotgun (WGS) entry which is preliminary data.</text>
</comment>
<feature type="transmembrane region" description="Helical" evidence="1">
    <location>
        <begin position="202"/>
        <end position="222"/>
    </location>
</feature>
<evidence type="ECO:0000313" key="3">
    <source>
        <dbReference type="EMBL" id="MBZ5737905.1"/>
    </source>
</evidence>
<reference evidence="3 4" key="1">
    <citation type="submission" date="2021-09" db="EMBL/GenBank/DDBJ databases">
        <title>Whole genome sequence of Nocardioides sp. GBK3QG-3.</title>
        <authorList>
            <person name="Tuo L."/>
        </authorList>
    </citation>
    <scope>NUCLEOTIDE SEQUENCE [LARGE SCALE GENOMIC DNA]</scope>
    <source>
        <strain evidence="3 4">GBK3QG-3</strain>
    </source>
</reference>
<gene>
    <name evidence="3" type="ORF">K8U61_07015</name>
</gene>
<dbReference type="Pfam" id="PF13810">
    <property type="entry name" value="DUF4185"/>
    <property type="match status" value="1"/>
</dbReference>
<organism evidence="3 4">
    <name type="scientific">Nocardioides mangrovi</name>
    <dbReference type="NCBI Taxonomy" id="2874580"/>
    <lineage>
        <taxon>Bacteria</taxon>
        <taxon>Bacillati</taxon>
        <taxon>Actinomycetota</taxon>
        <taxon>Actinomycetes</taxon>
        <taxon>Propionibacteriales</taxon>
        <taxon>Nocardioidaceae</taxon>
        <taxon>Nocardioides</taxon>
    </lineage>
</organism>
<accession>A0ABS7UA86</accession>
<sequence>MRARRLLLAGCLLVVLVQAVLLATMARGGGDREPHDVPILIAAPAVVAHQLATEANAMPADPFDATWTDDAADARGQVEDGEVVAAVLVDLRGTRDVVLVHAALDDDLTDAVVDRVRAVEKSRDRTVEVQRLAPSDAGGASRIRWYALCCGLLGLAFALAVSLTRGPVAASAARGVVRVVGLGAASLGGAALLQLVPALRLPGHHLAVVAIGAALSFALGAITFALEALLGLVGLVAMAATTFLLSTPLLSGTSRYLLPTPWPTVTPWLPCGSALDALADVAYLDPGRSTRSVLLLAGAGALAVVALLLARWLRDTPDETDAAGTGTHLSLRHWRAWVVGAVVPLGVLMGVAVSVVPTALAGTPFLPSQASETSCVQDASTARSVPDLNHQIASLQGTPAFKGADVGADVQLQDGRFLLVFGDTLRGPSFDGPTWARNSMMLWDTDCVSVVLPHSKGALIPDRADGVGYWPMSVAVAHRPGYDLVVVSTQRVATTGGGSFDFANVGPALAVFVVEAGGTPQLIATEDVGADDSDTGRPEWGAALAGTGDTDDDWLYLYGTAREEDATTPGFTLQVARVRPDDVLETEDWRYWDGSRWQRDAGSAAVVLPAADGVSQTLSVFRQGDRWYALSKLGGDIGDQVAIWTAPGPTGPFTLSGPVATLPTDPDSGEVTYMPLAHPQILDRPGTMVASYSRNNTDAKSVEADPTLYRPRFLRIRLPH</sequence>
<proteinExistence type="predicted"/>
<feature type="transmembrane region" description="Helical" evidence="1">
    <location>
        <begin position="176"/>
        <end position="196"/>
    </location>
</feature>
<feature type="domain" description="DUF4185" evidence="2">
    <location>
        <begin position="550"/>
        <end position="680"/>
    </location>
</feature>
<protein>
    <submittedName>
        <fullName evidence="3">DUF4185 domain-containing protein</fullName>
    </submittedName>
</protein>
<feature type="transmembrane region" description="Helical" evidence="1">
    <location>
        <begin position="145"/>
        <end position="164"/>
    </location>
</feature>
<keyword evidence="1" id="KW-1133">Transmembrane helix</keyword>
<feature type="transmembrane region" description="Helical" evidence="1">
    <location>
        <begin position="293"/>
        <end position="313"/>
    </location>
</feature>
<dbReference type="EMBL" id="JAIQZJ010000003">
    <property type="protein sequence ID" value="MBZ5737905.1"/>
    <property type="molecule type" value="Genomic_DNA"/>
</dbReference>
<evidence type="ECO:0000256" key="1">
    <source>
        <dbReference type="SAM" id="Phobius"/>
    </source>
</evidence>
<dbReference type="RefSeq" id="WP_224122282.1">
    <property type="nucleotide sequence ID" value="NZ_JAIQZJ010000003.1"/>
</dbReference>
<keyword evidence="1" id="KW-0812">Transmembrane</keyword>
<feature type="transmembrane region" description="Helical" evidence="1">
    <location>
        <begin position="334"/>
        <end position="356"/>
    </location>
</feature>
<evidence type="ECO:0000259" key="2">
    <source>
        <dbReference type="Pfam" id="PF13810"/>
    </source>
</evidence>